<protein>
    <submittedName>
        <fullName evidence="1">Uncharacterized protein</fullName>
    </submittedName>
</protein>
<gene>
    <name evidence="1" type="ORF">SNEC2469_LOCUS10637</name>
</gene>
<accession>A0A812Q984</accession>
<sequence length="533" mass="57948">MMTAETMVITVPKLHDAGCVALSIVEETCPTCMAELVNLASVLTAVHESWAKFLWSCDIIQVLASCRTVVFAVEGLKGRSIQDPCDFRWRFPNVSGRALCKDGGLKKLDLEAVQCVEVPTTLHEVDLRWLPRHASIWWHAPTDIDVSEDIPEDELPEGKLLGLRLGVCQQPSSLRLNHFAMDCRTMPNVFQNLSDDTYGPQFLHNAVIISESSSAAQRAASVLFSCRGDRSIGVAAAVFCEQRSPPAQEEAQGDITEVQELEDLDPDDFDIVIILTDAASSPGELDHAEALKAWTTNCMFRQWAADASKREEEAKELMAKLDDVAMRSACGAGVHLAGGPQWGSADFGDLTAAVGGQASNGVWLQVTLLEVPAAFRLCRSPDPCEVTWRIENWSGKQEFGPAAYVSEQLALEGCPSMKLLVGFCPSPDSEDLVEPRPPPWRPLALQPLALFVGAAPGSSCRFSLQAGTRRCVFYHTFSFLEAFAGRRIFLSAAQDAAVEGDALEVILKFLGDSSAGQEEEARASREIDSATCG</sequence>
<evidence type="ECO:0000313" key="1">
    <source>
        <dbReference type="EMBL" id="CAE7391305.1"/>
    </source>
</evidence>
<comment type="caution">
    <text evidence="1">The sequence shown here is derived from an EMBL/GenBank/DDBJ whole genome shotgun (WGS) entry which is preliminary data.</text>
</comment>
<dbReference type="AlphaFoldDB" id="A0A812Q984"/>
<keyword evidence="2" id="KW-1185">Reference proteome</keyword>
<dbReference type="EMBL" id="CAJNJA010016954">
    <property type="protein sequence ID" value="CAE7391305.1"/>
    <property type="molecule type" value="Genomic_DNA"/>
</dbReference>
<name>A0A812Q984_9DINO</name>
<dbReference type="OrthoDB" id="407394at2759"/>
<reference evidence="1" key="1">
    <citation type="submission" date="2021-02" db="EMBL/GenBank/DDBJ databases">
        <authorList>
            <person name="Dougan E. K."/>
            <person name="Rhodes N."/>
            <person name="Thang M."/>
            <person name="Chan C."/>
        </authorList>
    </citation>
    <scope>NUCLEOTIDE SEQUENCE</scope>
</reference>
<organism evidence="1 2">
    <name type="scientific">Symbiodinium necroappetens</name>
    <dbReference type="NCBI Taxonomy" id="1628268"/>
    <lineage>
        <taxon>Eukaryota</taxon>
        <taxon>Sar</taxon>
        <taxon>Alveolata</taxon>
        <taxon>Dinophyceae</taxon>
        <taxon>Suessiales</taxon>
        <taxon>Symbiodiniaceae</taxon>
        <taxon>Symbiodinium</taxon>
    </lineage>
</organism>
<evidence type="ECO:0000313" key="2">
    <source>
        <dbReference type="Proteomes" id="UP000601435"/>
    </source>
</evidence>
<dbReference type="Proteomes" id="UP000601435">
    <property type="component" value="Unassembled WGS sequence"/>
</dbReference>
<proteinExistence type="predicted"/>